<evidence type="ECO:0000313" key="4">
    <source>
        <dbReference type="Proteomes" id="UP000078561"/>
    </source>
</evidence>
<organism evidence="3">
    <name type="scientific">Absidia glauca</name>
    <name type="common">Pin mould</name>
    <dbReference type="NCBI Taxonomy" id="4829"/>
    <lineage>
        <taxon>Eukaryota</taxon>
        <taxon>Fungi</taxon>
        <taxon>Fungi incertae sedis</taxon>
        <taxon>Mucoromycota</taxon>
        <taxon>Mucoromycotina</taxon>
        <taxon>Mucoromycetes</taxon>
        <taxon>Mucorales</taxon>
        <taxon>Cunninghamellaceae</taxon>
        <taxon>Absidia</taxon>
    </lineage>
</organism>
<proteinExistence type="predicted"/>
<dbReference type="Proteomes" id="UP000078561">
    <property type="component" value="Unassembled WGS sequence"/>
</dbReference>
<feature type="region of interest" description="Disordered" evidence="1">
    <location>
        <begin position="423"/>
        <end position="482"/>
    </location>
</feature>
<evidence type="ECO:0000256" key="2">
    <source>
        <dbReference type="SAM" id="SignalP"/>
    </source>
</evidence>
<sequence length="482" mass="55853">MVKLHTTWFLFLVTGPYCTQNEPTIDDQRLDRAQPVLYLDRRTHRGDPPAWLPPFWTKPGIYPLTPESINIIKMVSSLPFDRNATTTSVPATNRMIGPPSLLPPNNFYQQPNMLFGGVGSPGMMGLPHPMMSPLLQQQQLQHMLQYQYQQQQQQFQNMSTSPVPSSSSPSLSSYMQRKPISTPSPLISPLQRQTPSLSPPRPKEKRSKQGRSIQVTPSTSLSSASSTTTSAKPRRKKPKSLVEKRRVRFTEDQPEIKFFDSDRLWVEGHGQATGSNEDLNYGNDDDGYYQDSMYPAMDNGNTDYYEDDNDYYMHQRDVYDHYDECSYEQHHYSDQYYPDTYDNYGNYLTSEHYPDLLYADNPAPNPPPSYIPTPYDDNEASGWYIDDGDNRTNTEWNDDPQYSHDPYYYHDDNAISENAYLEEEDRYEPEIPSDVMQRRGPSYYSSSQQHRTSRSSKRYDLPLHRSVSANRHLWQPSRTSQQ</sequence>
<gene>
    <name evidence="3" type="primary">ABSGL_09721.1 scaffold 11617</name>
</gene>
<dbReference type="AlphaFoldDB" id="A0A163JWL1"/>
<feature type="signal peptide" evidence="2">
    <location>
        <begin position="1"/>
        <end position="20"/>
    </location>
</feature>
<feature type="compositionally biased region" description="Low complexity" evidence="1">
    <location>
        <begin position="153"/>
        <end position="190"/>
    </location>
</feature>
<evidence type="ECO:0000256" key="1">
    <source>
        <dbReference type="SAM" id="MobiDB-lite"/>
    </source>
</evidence>
<keyword evidence="2" id="KW-0732">Signal</keyword>
<name>A0A163JWL1_ABSGL</name>
<dbReference type="InParanoid" id="A0A163JWL1"/>
<feature type="compositionally biased region" description="Low complexity" evidence="1">
    <location>
        <begin position="216"/>
        <end position="231"/>
    </location>
</feature>
<feature type="chain" id="PRO_5007843496" evidence="2">
    <location>
        <begin position="21"/>
        <end position="482"/>
    </location>
</feature>
<protein>
    <submittedName>
        <fullName evidence="3">Uncharacterized protein</fullName>
    </submittedName>
</protein>
<feature type="region of interest" description="Disordered" evidence="1">
    <location>
        <begin position="379"/>
        <end position="405"/>
    </location>
</feature>
<dbReference type="OrthoDB" id="2290842at2759"/>
<feature type="region of interest" description="Disordered" evidence="1">
    <location>
        <begin position="153"/>
        <end position="246"/>
    </location>
</feature>
<dbReference type="EMBL" id="LT554307">
    <property type="protein sequence ID" value="SAM03865.1"/>
    <property type="molecule type" value="Genomic_DNA"/>
</dbReference>
<accession>A0A163JWL1</accession>
<keyword evidence="4" id="KW-1185">Reference proteome</keyword>
<evidence type="ECO:0000313" key="3">
    <source>
        <dbReference type="EMBL" id="SAM03865.1"/>
    </source>
</evidence>
<reference evidence="3" key="1">
    <citation type="submission" date="2016-04" db="EMBL/GenBank/DDBJ databases">
        <authorList>
            <person name="Evans L.H."/>
            <person name="Alamgir A."/>
            <person name="Owens N."/>
            <person name="Weber N.D."/>
            <person name="Virtaneva K."/>
            <person name="Barbian K."/>
            <person name="Babar A."/>
            <person name="Rosenke K."/>
        </authorList>
    </citation>
    <scope>NUCLEOTIDE SEQUENCE [LARGE SCALE GENOMIC DNA]</scope>
    <source>
        <strain evidence="3">CBS 101.48</strain>
    </source>
</reference>